<dbReference type="EMBL" id="JAVFWL010000001">
    <property type="protein sequence ID" value="KAK6729709.1"/>
    <property type="molecule type" value="Genomic_DNA"/>
</dbReference>
<evidence type="ECO:0000259" key="6">
    <source>
        <dbReference type="PROSITE" id="PS50279"/>
    </source>
</evidence>
<reference evidence="7 8" key="1">
    <citation type="submission" date="2023-08" db="EMBL/GenBank/DDBJ databases">
        <title>A Necator americanus chromosomal reference genome.</title>
        <authorList>
            <person name="Ilik V."/>
            <person name="Petrzelkova K.J."/>
            <person name="Pardy F."/>
            <person name="Fuh T."/>
            <person name="Niatou-Singa F.S."/>
            <person name="Gouil Q."/>
            <person name="Baker L."/>
            <person name="Ritchie M.E."/>
            <person name="Jex A.R."/>
            <person name="Gazzola D."/>
            <person name="Li H."/>
            <person name="Toshio Fujiwara R."/>
            <person name="Zhan B."/>
            <person name="Aroian R.V."/>
            <person name="Pafco B."/>
            <person name="Schwarz E.M."/>
        </authorList>
    </citation>
    <scope>NUCLEOTIDE SEQUENCE [LARGE SCALE GENOMIC DNA]</scope>
    <source>
        <strain evidence="7 8">Aroian</strain>
        <tissue evidence="7">Whole animal</tissue>
    </source>
</reference>
<gene>
    <name evidence="7" type="primary">Necator_chrI.g2768</name>
    <name evidence="7" type="ORF">RB195_006640</name>
</gene>
<evidence type="ECO:0000256" key="4">
    <source>
        <dbReference type="ARBA" id="ARBA00023157"/>
    </source>
</evidence>
<dbReference type="Proteomes" id="UP001303046">
    <property type="component" value="Unassembled WGS sequence"/>
</dbReference>
<dbReference type="CDD" id="cd00109">
    <property type="entry name" value="Kunitz-type"/>
    <property type="match status" value="1"/>
</dbReference>
<comment type="subcellular location">
    <subcellularLocation>
        <location evidence="1">Secreted</location>
    </subcellularLocation>
</comment>
<evidence type="ECO:0000256" key="2">
    <source>
        <dbReference type="ARBA" id="ARBA00022525"/>
    </source>
</evidence>
<keyword evidence="4" id="KW-1015">Disulfide bond</keyword>
<evidence type="ECO:0000313" key="8">
    <source>
        <dbReference type="Proteomes" id="UP001303046"/>
    </source>
</evidence>
<organism evidence="7 8">
    <name type="scientific">Necator americanus</name>
    <name type="common">Human hookworm</name>
    <dbReference type="NCBI Taxonomy" id="51031"/>
    <lineage>
        <taxon>Eukaryota</taxon>
        <taxon>Metazoa</taxon>
        <taxon>Ecdysozoa</taxon>
        <taxon>Nematoda</taxon>
        <taxon>Chromadorea</taxon>
        <taxon>Rhabditida</taxon>
        <taxon>Rhabditina</taxon>
        <taxon>Rhabditomorpha</taxon>
        <taxon>Strongyloidea</taxon>
        <taxon>Ancylostomatidae</taxon>
        <taxon>Bunostominae</taxon>
        <taxon>Necator</taxon>
    </lineage>
</organism>
<keyword evidence="3 5" id="KW-0732">Signal</keyword>
<dbReference type="PROSITE" id="PS00280">
    <property type="entry name" value="BPTI_KUNITZ_1"/>
    <property type="match status" value="1"/>
</dbReference>
<evidence type="ECO:0000256" key="1">
    <source>
        <dbReference type="ARBA" id="ARBA00004613"/>
    </source>
</evidence>
<dbReference type="InterPro" id="IPR020901">
    <property type="entry name" value="Prtase_inh_Kunz-CS"/>
</dbReference>
<feature type="domain" description="BPTI/Kunitz inhibitor" evidence="6">
    <location>
        <begin position="27"/>
        <end position="77"/>
    </location>
</feature>
<accession>A0ABR1BTJ8</accession>
<dbReference type="InterPro" id="IPR002223">
    <property type="entry name" value="Kunitz_BPTI"/>
</dbReference>
<evidence type="ECO:0000256" key="5">
    <source>
        <dbReference type="SAM" id="SignalP"/>
    </source>
</evidence>
<dbReference type="PANTHER" id="PTHR45938">
    <property type="entry name" value="ACP24A4-RELATED"/>
    <property type="match status" value="1"/>
</dbReference>
<keyword evidence="8" id="KW-1185">Reference proteome</keyword>
<comment type="caution">
    <text evidence="7">The sequence shown here is derived from an EMBL/GenBank/DDBJ whole genome shotgun (WGS) entry which is preliminary data.</text>
</comment>
<dbReference type="InterPro" id="IPR036880">
    <property type="entry name" value="Kunitz_BPTI_sf"/>
</dbReference>
<dbReference type="Gene3D" id="4.10.410.10">
    <property type="entry name" value="Pancreatic trypsin inhibitor Kunitz domain"/>
    <property type="match status" value="1"/>
</dbReference>
<evidence type="ECO:0000256" key="3">
    <source>
        <dbReference type="ARBA" id="ARBA00022729"/>
    </source>
</evidence>
<dbReference type="SUPFAM" id="SSF57362">
    <property type="entry name" value="BPTI-like"/>
    <property type="match status" value="1"/>
</dbReference>
<dbReference type="PANTHER" id="PTHR45938:SF11">
    <property type="entry name" value="WAP, KAZAL, IMMUNOGLOBULIN, KUNITZ AND NTR DOMAIN-CONTAINING PROTEIN 2-LIKE"/>
    <property type="match status" value="1"/>
</dbReference>
<dbReference type="SMART" id="SM00131">
    <property type="entry name" value="KU"/>
    <property type="match status" value="1"/>
</dbReference>
<keyword evidence="2" id="KW-0964">Secreted</keyword>
<dbReference type="PRINTS" id="PR00759">
    <property type="entry name" value="BASICPTASE"/>
</dbReference>
<dbReference type="PROSITE" id="PS50279">
    <property type="entry name" value="BPTI_KUNITZ_2"/>
    <property type="match status" value="1"/>
</dbReference>
<proteinExistence type="predicted"/>
<evidence type="ECO:0000313" key="7">
    <source>
        <dbReference type="EMBL" id="KAK6729709.1"/>
    </source>
</evidence>
<feature type="chain" id="PRO_5045122043" description="BPTI/Kunitz inhibitor domain-containing protein" evidence="5">
    <location>
        <begin position="18"/>
        <end position="120"/>
    </location>
</feature>
<sequence>MKFLLFLLLGLFAGASGQGYDRSRDICNMKEDSGPCNALQKRWRWDFEEGQCVEFKYGGCEGNDNNFESQEACLKECGGRNGNGKKRVKKCCEKLVRETHWNAVGFFEGPYLFAESRMKD</sequence>
<dbReference type="Pfam" id="PF00014">
    <property type="entry name" value="Kunitz_BPTI"/>
    <property type="match status" value="1"/>
</dbReference>
<name>A0ABR1BTJ8_NECAM</name>
<feature type="signal peptide" evidence="5">
    <location>
        <begin position="1"/>
        <end position="17"/>
    </location>
</feature>
<protein>
    <recommendedName>
        <fullName evidence="6">BPTI/Kunitz inhibitor domain-containing protein</fullName>
    </recommendedName>
</protein>